<sequence>MSHLLTSEPLDWTTVRPRLLTVYESWLREVEPIMASSKSRNGDVEEASCSETTASGPQTRGILTRVCHDENALATTELQTPRSRQSKRAKRVRFSDPGPQLECAESPTSANLSTGLTPAVSKTRINIGDRHDRAGLTSAGKRRLSQPARRHSAPITRSESPKMTFDMPRLPETRTYQFLPSHDAMDRRTMRRIARSRLSAEMNKVEELKKKKRKDDKAKDEELADLRHELSLLKDVKREMEGEAQVTPTTPERLSELSVARRKIEDLEALLNAHENTGAFPSCPSPSPAAGGDDDMYFLADDVTMEDDMVEISSSPIRSRIGGQLSPSGSDASTQADLKDPRQRAEMSSIRRQLEQSRKEKIGLFKSWRSVLHSHGKSTGPPTLPTPASTPPPDFIAQIIDSFRAAMTRESNAVAAVEKVYNDLSSHGYQGSNAIQIITNMHEHFRQARLELERAVPGETPDADLTDWSRIIDLLVERIKLLVKELGTSQEKMAGFADQEKALRGQFNATLRRLEQATKKNENLEQAGDGMAEDMLHARMKIQRLERDIHGLGADKSRLAAAMENYRADIKILETLNMKLEDDTNLANVKVSELEEEARTTTEKMTGLENDLSKEKTLRDEVKAELEQRTKNMVSLEERLGQLEAQKREAIAALEKAAEQQSQYREKEIGALNVRLSGLATSLNEARNEVEQLRADKASAENKLRAFQRLFSEDAIQAAYDRVHETANILDGWKQGMAMLDEVGDSPPGAAANKHNTATDGFAAIGSEPITPAPERFMNVEFERGKKRKRKYDSGVAIAEEEDEEYGGGGDWKERTC</sequence>
<evidence type="ECO:0000313" key="4">
    <source>
        <dbReference type="Proteomes" id="UP000224634"/>
    </source>
</evidence>
<feature type="compositionally biased region" description="Polar residues" evidence="2">
    <location>
        <begin position="106"/>
        <end position="116"/>
    </location>
</feature>
<reference evidence="3 4" key="1">
    <citation type="submission" date="2017-10" db="EMBL/GenBank/DDBJ databases">
        <title>Comparative genomics in systemic dimorphic fungi from Ajellomycetaceae.</title>
        <authorList>
            <person name="Munoz J.F."/>
            <person name="Mcewen J.G."/>
            <person name="Clay O.K."/>
            <person name="Cuomo C.A."/>
        </authorList>
    </citation>
    <scope>NUCLEOTIDE SEQUENCE [LARGE SCALE GENOMIC DNA]</scope>
    <source>
        <strain evidence="3 4">UAMH7299</strain>
    </source>
</reference>
<feature type="compositionally biased region" description="Polar residues" evidence="2">
    <location>
        <begin position="73"/>
        <end position="83"/>
    </location>
</feature>
<keyword evidence="1" id="KW-0175">Coiled coil</keyword>
<accession>A0A2B7XYN5</accession>
<evidence type="ECO:0000256" key="1">
    <source>
        <dbReference type="SAM" id="Coils"/>
    </source>
</evidence>
<dbReference type="PANTHER" id="PTHR43941">
    <property type="entry name" value="STRUCTURAL MAINTENANCE OF CHROMOSOMES PROTEIN 2"/>
    <property type="match status" value="1"/>
</dbReference>
<feature type="region of interest" description="Disordered" evidence="2">
    <location>
        <begin position="134"/>
        <end position="167"/>
    </location>
</feature>
<feature type="compositionally biased region" description="Basic residues" evidence="2">
    <location>
        <begin position="140"/>
        <end position="152"/>
    </location>
</feature>
<feature type="region of interest" description="Disordered" evidence="2">
    <location>
        <begin position="315"/>
        <end position="356"/>
    </location>
</feature>
<evidence type="ECO:0000256" key="2">
    <source>
        <dbReference type="SAM" id="MobiDB-lite"/>
    </source>
</evidence>
<feature type="coiled-coil region" evidence="1">
    <location>
        <begin position="191"/>
        <end position="277"/>
    </location>
</feature>
<feature type="coiled-coil region" evidence="1">
    <location>
        <begin position="507"/>
        <end position="710"/>
    </location>
</feature>
<comment type="caution">
    <text evidence="3">The sequence shown here is derived from an EMBL/GenBank/DDBJ whole genome shotgun (WGS) entry which is preliminary data.</text>
</comment>
<dbReference type="Proteomes" id="UP000224634">
    <property type="component" value="Unassembled WGS sequence"/>
</dbReference>
<name>A0A2B7XYN5_POLH7</name>
<dbReference type="OrthoDB" id="3532430at2759"/>
<feature type="region of interest" description="Disordered" evidence="2">
    <location>
        <begin position="35"/>
        <end position="57"/>
    </location>
</feature>
<feature type="region of interest" description="Disordered" evidence="2">
    <location>
        <begin position="786"/>
        <end position="817"/>
    </location>
</feature>
<dbReference type="AlphaFoldDB" id="A0A2B7XYN5"/>
<gene>
    <name evidence="3" type="ORF">AJ80_06160</name>
</gene>
<dbReference type="STRING" id="1447883.A0A2B7XYN5"/>
<organism evidence="3 4">
    <name type="scientific">Polytolypa hystricis (strain UAMH7299)</name>
    <dbReference type="NCBI Taxonomy" id="1447883"/>
    <lineage>
        <taxon>Eukaryota</taxon>
        <taxon>Fungi</taxon>
        <taxon>Dikarya</taxon>
        <taxon>Ascomycota</taxon>
        <taxon>Pezizomycotina</taxon>
        <taxon>Eurotiomycetes</taxon>
        <taxon>Eurotiomycetidae</taxon>
        <taxon>Onygenales</taxon>
        <taxon>Onygenales incertae sedis</taxon>
        <taxon>Polytolypa</taxon>
    </lineage>
</organism>
<evidence type="ECO:0000313" key="3">
    <source>
        <dbReference type="EMBL" id="PGH13891.1"/>
    </source>
</evidence>
<keyword evidence="4" id="KW-1185">Reference proteome</keyword>
<dbReference type="EMBL" id="PDNA01000099">
    <property type="protein sequence ID" value="PGH13891.1"/>
    <property type="molecule type" value="Genomic_DNA"/>
</dbReference>
<proteinExistence type="predicted"/>
<protein>
    <submittedName>
        <fullName evidence="3">Uncharacterized protein</fullName>
    </submittedName>
</protein>
<dbReference type="PANTHER" id="PTHR43941:SF11">
    <property type="entry name" value="TRANSLATION INITIATION FACTOR IF-2-LIKE"/>
    <property type="match status" value="1"/>
</dbReference>
<feature type="region of interest" description="Disordered" evidence="2">
    <location>
        <begin position="73"/>
        <end position="117"/>
    </location>
</feature>
<feature type="compositionally biased region" description="Polar residues" evidence="2">
    <location>
        <begin position="325"/>
        <end position="336"/>
    </location>
</feature>